<dbReference type="AlphaFoldDB" id="A0A6J4IDM6"/>
<dbReference type="PANTHER" id="PTHR42693">
    <property type="entry name" value="ARYLSULFATASE FAMILY MEMBER"/>
    <property type="match status" value="1"/>
</dbReference>
<dbReference type="Gene3D" id="3.40.720.10">
    <property type="entry name" value="Alkaline Phosphatase, subunit A"/>
    <property type="match status" value="1"/>
</dbReference>
<evidence type="ECO:0000259" key="5">
    <source>
        <dbReference type="Pfam" id="PF00884"/>
    </source>
</evidence>
<name>A0A6J4IDM6_9CHLR</name>
<dbReference type="GO" id="GO:0004065">
    <property type="term" value="F:arylsulfatase activity"/>
    <property type="evidence" value="ECO:0007669"/>
    <property type="project" value="TreeGrafter"/>
</dbReference>
<organism evidence="6">
    <name type="scientific">uncultured Chloroflexota bacterium</name>
    <dbReference type="NCBI Taxonomy" id="166587"/>
    <lineage>
        <taxon>Bacteria</taxon>
        <taxon>Bacillati</taxon>
        <taxon>Chloroflexota</taxon>
        <taxon>environmental samples</taxon>
    </lineage>
</organism>
<comment type="similarity">
    <text evidence="1">Belongs to the sulfatase family.</text>
</comment>
<accession>A0A6J4IDM6</accession>
<dbReference type="InterPro" id="IPR017850">
    <property type="entry name" value="Alkaline_phosphatase_core_sf"/>
</dbReference>
<dbReference type="SUPFAM" id="SSF53649">
    <property type="entry name" value="Alkaline phosphatase-like"/>
    <property type="match status" value="1"/>
</dbReference>
<feature type="domain" description="Sulfatase N-terminal" evidence="5">
    <location>
        <begin position="245"/>
        <end position="435"/>
    </location>
</feature>
<protein>
    <submittedName>
        <fullName evidence="6">Sulfatase</fullName>
    </submittedName>
</protein>
<feature type="domain" description="Sulfatase N-terminal" evidence="5">
    <location>
        <begin position="18"/>
        <end position="123"/>
    </location>
</feature>
<evidence type="ECO:0000256" key="4">
    <source>
        <dbReference type="ARBA" id="ARBA00022837"/>
    </source>
</evidence>
<keyword evidence="4" id="KW-0106">Calcium</keyword>
<evidence type="ECO:0000256" key="2">
    <source>
        <dbReference type="ARBA" id="ARBA00022723"/>
    </source>
</evidence>
<dbReference type="InterPro" id="IPR000917">
    <property type="entry name" value="Sulfatase_N"/>
</dbReference>
<dbReference type="InterPro" id="IPR024607">
    <property type="entry name" value="Sulfatase_CS"/>
</dbReference>
<gene>
    <name evidence="6" type="ORF">AVDCRST_MAG77-2989</name>
</gene>
<dbReference type="EMBL" id="CADCTC010000121">
    <property type="protein sequence ID" value="CAA9248074.1"/>
    <property type="molecule type" value="Genomic_DNA"/>
</dbReference>
<evidence type="ECO:0000256" key="1">
    <source>
        <dbReference type="ARBA" id="ARBA00008779"/>
    </source>
</evidence>
<dbReference type="InterPro" id="IPR050738">
    <property type="entry name" value="Sulfatase"/>
</dbReference>
<dbReference type="PROSITE" id="PS00523">
    <property type="entry name" value="SULFATASE_1"/>
    <property type="match status" value="1"/>
</dbReference>
<sequence>MTASGTPGTPGTTSTRRPNILLITSDQQHYTCLGITNPKLKTPALDRLAREGTRFDRAYTSNPVCTPARSSIITGLYPSVHGAWTIGVKLPEDVPTVGSALSLSGYATGLIGKAHFQPLGSTPESPSLEAQPTMRDLDFWRGFHGPWYGFDHVELCRNHADESHAGQHYGAWLEDQGLSNWQDYFQPWPPAAERKRRHGAWELPERLHYNVWIAERTMAFIDRALGHSAGEPAGGGASTGSSQGTQQPFFAWASFPDPHPPYVVPEPWASMYDPAEMEPGQLAPGEHEKNPPFFGLTQEEKPDFSPWREQYASHGFQSHRHQRAALQQDMAIYYGMTSFMDQQIGRILDHLDARGLAENTIVVFTTDHGHFLGQHGLIAKGAFHYEDMIRVPFLVRWPRGSASEDGQQKGVPAGRVSHELQSTLDLAPTFLTAAGLPIPGLMQGYDQLPSWCGAEDQAPPLAEPVAQGVRRAPRDHVIVENRHQPNVLNVRSYVDQRYKLTVHRGGSYGELFDLEEDPDEVNNLWDVPEAASLKAQLLHHAVQYEIRREPTRMPRVSGA</sequence>
<keyword evidence="3" id="KW-0378">Hydrolase</keyword>
<evidence type="ECO:0000256" key="3">
    <source>
        <dbReference type="ARBA" id="ARBA00022801"/>
    </source>
</evidence>
<keyword evidence="2" id="KW-0479">Metal-binding</keyword>
<reference evidence="6" key="1">
    <citation type="submission" date="2020-02" db="EMBL/GenBank/DDBJ databases">
        <authorList>
            <person name="Meier V. D."/>
        </authorList>
    </citation>
    <scope>NUCLEOTIDE SEQUENCE</scope>
    <source>
        <strain evidence="6">AVDCRST_MAG77</strain>
    </source>
</reference>
<dbReference type="GO" id="GO:0046872">
    <property type="term" value="F:metal ion binding"/>
    <property type="evidence" value="ECO:0007669"/>
    <property type="project" value="UniProtKB-KW"/>
</dbReference>
<dbReference type="PANTHER" id="PTHR42693:SF53">
    <property type="entry name" value="ENDO-4-O-SULFATASE"/>
    <property type="match status" value="1"/>
</dbReference>
<proteinExistence type="inferred from homology"/>
<evidence type="ECO:0000313" key="6">
    <source>
        <dbReference type="EMBL" id="CAA9248074.1"/>
    </source>
</evidence>
<dbReference type="Pfam" id="PF00884">
    <property type="entry name" value="Sulfatase"/>
    <property type="match status" value="2"/>
</dbReference>